<reference evidence="2" key="1">
    <citation type="submission" date="2020-12" db="EMBL/GenBank/DDBJ databases">
        <title>Enhanced detection system for hospital associated transmission using whole genome sequencing surveillance.</title>
        <authorList>
            <person name="Harrison L.H."/>
            <person name="Van Tyne D."/>
            <person name="Marsh J.W."/>
            <person name="Griffith M.P."/>
            <person name="Snyder D.J."/>
            <person name="Cooper V.S."/>
            <person name="Mustapha M."/>
        </authorList>
    </citation>
    <scope>NUCLEOTIDE SEQUENCE</scope>
    <source>
        <strain evidence="2">PSB00042</strain>
    </source>
</reference>
<dbReference type="PROSITE" id="PS51257">
    <property type="entry name" value="PROKAR_LIPOPROTEIN"/>
    <property type="match status" value="1"/>
</dbReference>
<dbReference type="RefSeq" id="WP_198747551.1">
    <property type="nucleotide sequence ID" value="NZ_JAEHTE010000015.1"/>
</dbReference>
<sequence>MKTFLKFSALALAASVAVGCSTHSKEQAAREAATNEAVAVAQSRADAAYSKAEEALSAAQRAQQSADESNERAVRMLEKSSRK</sequence>
<dbReference type="EMBL" id="JAEHTE010000015">
    <property type="protein sequence ID" value="MBI6885148.1"/>
    <property type="molecule type" value="Genomic_DNA"/>
</dbReference>
<name>A0A8I1EHA1_PSEPU</name>
<evidence type="ECO:0008006" key="4">
    <source>
        <dbReference type="Google" id="ProtNLM"/>
    </source>
</evidence>
<protein>
    <recommendedName>
        <fullName evidence="4">Major outer membrane lipoprotein I</fullName>
    </recommendedName>
</protein>
<dbReference type="Proteomes" id="UP000637061">
    <property type="component" value="Unassembled WGS sequence"/>
</dbReference>
<evidence type="ECO:0000256" key="1">
    <source>
        <dbReference type="SAM" id="MobiDB-lite"/>
    </source>
</evidence>
<accession>A0A8I1EHA1</accession>
<proteinExistence type="predicted"/>
<dbReference type="Pfam" id="PF11839">
    <property type="entry name" value="Alanine_zipper"/>
    <property type="match status" value="1"/>
</dbReference>
<organism evidence="2 3">
    <name type="scientific">Pseudomonas putida</name>
    <name type="common">Arthrobacter siderocapsulatus</name>
    <dbReference type="NCBI Taxonomy" id="303"/>
    <lineage>
        <taxon>Bacteria</taxon>
        <taxon>Pseudomonadati</taxon>
        <taxon>Pseudomonadota</taxon>
        <taxon>Gammaproteobacteria</taxon>
        <taxon>Pseudomonadales</taxon>
        <taxon>Pseudomonadaceae</taxon>
        <taxon>Pseudomonas</taxon>
    </lineage>
</organism>
<gene>
    <name evidence="2" type="ORF">JEU22_14630</name>
</gene>
<comment type="caution">
    <text evidence="2">The sequence shown here is derived from an EMBL/GenBank/DDBJ whole genome shotgun (WGS) entry which is preliminary data.</text>
</comment>
<dbReference type="InterPro" id="IPR021793">
    <property type="entry name" value="Oprl"/>
</dbReference>
<feature type="region of interest" description="Disordered" evidence="1">
    <location>
        <begin position="59"/>
        <end position="83"/>
    </location>
</feature>
<dbReference type="AlphaFoldDB" id="A0A8I1EHA1"/>
<feature type="compositionally biased region" description="Basic and acidic residues" evidence="1">
    <location>
        <begin position="69"/>
        <end position="83"/>
    </location>
</feature>
<dbReference type="NCBIfam" id="NF040598">
    <property type="entry name" value="Ala_zip_lipo"/>
    <property type="match status" value="1"/>
</dbReference>
<evidence type="ECO:0000313" key="3">
    <source>
        <dbReference type="Proteomes" id="UP000637061"/>
    </source>
</evidence>
<evidence type="ECO:0000313" key="2">
    <source>
        <dbReference type="EMBL" id="MBI6885148.1"/>
    </source>
</evidence>